<reference evidence="2 3" key="1">
    <citation type="submission" date="2016-07" db="EMBL/GenBank/DDBJ databases">
        <title>Pervasive Adenine N6-methylation of Active Genes in Fungi.</title>
        <authorList>
            <consortium name="DOE Joint Genome Institute"/>
            <person name="Mondo S.J."/>
            <person name="Dannebaum R.O."/>
            <person name="Kuo R.C."/>
            <person name="Labutti K."/>
            <person name="Haridas S."/>
            <person name="Kuo A."/>
            <person name="Salamov A."/>
            <person name="Ahrendt S.R."/>
            <person name="Lipzen A."/>
            <person name="Sullivan W."/>
            <person name="Andreopoulos W.B."/>
            <person name="Clum A."/>
            <person name="Lindquist E."/>
            <person name="Daum C."/>
            <person name="Ramamoorthy G.K."/>
            <person name="Gryganskyi A."/>
            <person name="Culley D."/>
            <person name="Magnuson J.K."/>
            <person name="James T.Y."/>
            <person name="O'Malley M.A."/>
            <person name="Stajich J.E."/>
            <person name="Spatafora J.W."/>
            <person name="Visel A."/>
            <person name="Grigoriev I.V."/>
        </authorList>
    </citation>
    <scope>NUCLEOTIDE SEQUENCE [LARGE SCALE GENOMIC DNA]</scope>
    <source>
        <strain evidence="2 3">NRRL 1336</strain>
    </source>
</reference>
<accession>A0A1X2I1G5</accession>
<dbReference type="Proteomes" id="UP000193560">
    <property type="component" value="Unassembled WGS sequence"/>
</dbReference>
<dbReference type="Pfam" id="PF06985">
    <property type="entry name" value="HET"/>
    <property type="match status" value="1"/>
</dbReference>
<dbReference type="OrthoDB" id="2958217at2759"/>
<name>A0A1X2I1G5_9FUNG</name>
<dbReference type="InterPro" id="IPR052895">
    <property type="entry name" value="HetReg/Transcr_Mod"/>
</dbReference>
<dbReference type="PANTHER" id="PTHR24148">
    <property type="entry name" value="ANKYRIN REPEAT DOMAIN-CONTAINING PROTEIN 39 HOMOLOG-RELATED"/>
    <property type="match status" value="1"/>
</dbReference>
<dbReference type="InterPro" id="IPR010730">
    <property type="entry name" value="HET"/>
</dbReference>
<sequence length="682" mass="79976">MTIDDSLEHHFNELSCDDNTQQRQQTQFHVVLVDIKKTVSDENIHCVEKPLEGDLKYVALSYRWGEVQETMIDTGVGYSVTITSFAVVDFINLCRMIACEPDLKDMEYVWVDAICVDQNNPIKRKTTIYKMSNIYEHANYILAVPDLHLTYLHSLSTKNSEILDDSFRFSEDIYYLIHGDAKSLAALDEKWLDQHNVPKDPDLRQLLTKYTDYFTDGLMTFREHHWAYDHLQVINHLYEVNSKNTETETTTAVSYLDLATWYRTAQTATEGDNAVDVFTRIKQLHHCKQSNCPLDLSVVEQPQYKKDMLDRKWPHCDREWNQMIYERSKSIRQSMYFMMDLIRDWSSRVWVISEFNIAKKNNNLKYWFLQLAPIRLVNDRYKRGAAISFFKFKFDNPAFTFTENAQVASTERWSSSDPVYLGFHQTMNYQLNEQTFFQMILQSKASKTEDRLYAILPLFQKYKYLIGSKDLEDSWKINTMHSLKLKLYKWMNVTNRFILLLLSGNWKSLQKGMILPTFATSTIIWCGYDDNVMTADDYESCNIDLSDPSALTLKQTATDQFFLHLKPRIYYVWTDARKDCLNEHHEDNKRKYGRLKCFDAGLTLDTICIPGCVLPAMEINPQDNIFLEYLLIVLVGNLERNIWIVGSWADYIPQEELDIPSGNDTAWIIHNGDDYPSGFHIY</sequence>
<protein>
    <recommendedName>
        <fullName evidence="1">Heterokaryon incompatibility domain-containing protein</fullName>
    </recommendedName>
</protein>
<keyword evidence="3" id="KW-1185">Reference proteome</keyword>
<dbReference type="PANTHER" id="PTHR24148:SF64">
    <property type="entry name" value="HETEROKARYON INCOMPATIBILITY DOMAIN-CONTAINING PROTEIN"/>
    <property type="match status" value="1"/>
</dbReference>
<feature type="domain" description="Heterokaryon incompatibility" evidence="1">
    <location>
        <begin position="57"/>
        <end position="143"/>
    </location>
</feature>
<evidence type="ECO:0000313" key="2">
    <source>
        <dbReference type="EMBL" id="ORZ07373.1"/>
    </source>
</evidence>
<dbReference type="AlphaFoldDB" id="A0A1X2I1G5"/>
<proteinExistence type="predicted"/>
<dbReference type="EMBL" id="MCGE01000035">
    <property type="protein sequence ID" value="ORZ07373.1"/>
    <property type="molecule type" value="Genomic_DNA"/>
</dbReference>
<evidence type="ECO:0000313" key="3">
    <source>
        <dbReference type="Proteomes" id="UP000193560"/>
    </source>
</evidence>
<evidence type="ECO:0000259" key="1">
    <source>
        <dbReference type="Pfam" id="PF06985"/>
    </source>
</evidence>
<comment type="caution">
    <text evidence="2">The sequence shown here is derived from an EMBL/GenBank/DDBJ whole genome shotgun (WGS) entry which is preliminary data.</text>
</comment>
<gene>
    <name evidence="2" type="ORF">BCR42DRAFT_426132</name>
</gene>
<dbReference type="STRING" id="90262.A0A1X2I1G5"/>
<organism evidence="2 3">
    <name type="scientific">Absidia repens</name>
    <dbReference type="NCBI Taxonomy" id="90262"/>
    <lineage>
        <taxon>Eukaryota</taxon>
        <taxon>Fungi</taxon>
        <taxon>Fungi incertae sedis</taxon>
        <taxon>Mucoromycota</taxon>
        <taxon>Mucoromycotina</taxon>
        <taxon>Mucoromycetes</taxon>
        <taxon>Mucorales</taxon>
        <taxon>Cunninghamellaceae</taxon>
        <taxon>Absidia</taxon>
    </lineage>
</organism>